<feature type="chain" id="PRO_5043876716" evidence="6">
    <location>
        <begin position="20"/>
        <end position="284"/>
    </location>
</feature>
<keyword evidence="5" id="KW-0812">Transmembrane</keyword>
<keyword evidence="5" id="KW-1133">Transmembrane helix</keyword>
<dbReference type="SUPFAM" id="SSF48726">
    <property type="entry name" value="Immunoglobulin"/>
    <property type="match status" value="1"/>
</dbReference>
<evidence type="ECO:0000256" key="6">
    <source>
        <dbReference type="SAM" id="SignalP"/>
    </source>
</evidence>
<organism evidence="7 8">
    <name type="scientific">Alosa alosa</name>
    <name type="common">allis shad</name>
    <dbReference type="NCBI Taxonomy" id="278164"/>
    <lineage>
        <taxon>Eukaryota</taxon>
        <taxon>Metazoa</taxon>
        <taxon>Chordata</taxon>
        <taxon>Craniata</taxon>
        <taxon>Vertebrata</taxon>
        <taxon>Euteleostomi</taxon>
        <taxon>Actinopterygii</taxon>
        <taxon>Neopterygii</taxon>
        <taxon>Teleostei</taxon>
        <taxon>Clupei</taxon>
        <taxon>Clupeiformes</taxon>
        <taxon>Clupeoidei</taxon>
        <taxon>Clupeidae</taxon>
        <taxon>Alosa</taxon>
    </lineage>
</organism>
<dbReference type="EMBL" id="JADWDJ010000003">
    <property type="protein sequence ID" value="KAG5283198.1"/>
    <property type="molecule type" value="Genomic_DNA"/>
</dbReference>
<feature type="signal peptide" evidence="6">
    <location>
        <begin position="1"/>
        <end position="19"/>
    </location>
</feature>
<evidence type="ECO:0000256" key="4">
    <source>
        <dbReference type="ARBA" id="ARBA00023180"/>
    </source>
</evidence>
<dbReference type="PANTHER" id="PTHR12080:SF48">
    <property type="entry name" value="IMMUNOGLOBULIN SUBTYPE DOMAIN-CONTAINING PROTEIN"/>
    <property type="match status" value="1"/>
</dbReference>
<sequence length="284" mass="31817">MTLLFLLVLARLLISTRNADVHGGRGQSITLPVDKPDIHLDNVQWIHNNTVIAHLYQGEPPGCLHDNMVLDDKTFSLTISDLQLNAMGSYKFNADGLDTALVYQVVVFDLVQRPIIIPHCNSTSCTLNCTGADKEKTEVSWTDSKGGKESGPVWVVERSEHLNVIYTCNSSNPVSWKTNSISERDMLESIGRKHLMVWVTLALLTLVISLLMWRCCVRRTPIDGVGHSWMDTLLSWDQTGLHRSCLTEGRLHQPRVSLPRWSSARKVTIAAPQQWPESPGVLEE</sequence>
<reference evidence="7" key="1">
    <citation type="submission" date="2020-10" db="EMBL/GenBank/DDBJ databases">
        <title>Chromosome-scale genome assembly of the Allis shad, Alosa alosa.</title>
        <authorList>
            <person name="Margot Z."/>
            <person name="Christophe K."/>
            <person name="Cabau C."/>
            <person name="Louis A."/>
            <person name="Berthelot C."/>
            <person name="Parey E."/>
            <person name="Roest Crollius H."/>
            <person name="Montfort J."/>
            <person name="Robinson-Rechavi M."/>
            <person name="Bucao C."/>
            <person name="Bouchez O."/>
            <person name="Gislard M."/>
            <person name="Lluch J."/>
            <person name="Milhes M."/>
            <person name="Lampietro C."/>
            <person name="Lopez Roques C."/>
            <person name="Donnadieu C."/>
            <person name="Braasch I."/>
            <person name="Desvignes T."/>
            <person name="Postlethwait J."/>
            <person name="Bobe J."/>
            <person name="Guiguen Y."/>
        </authorList>
    </citation>
    <scope>NUCLEOTIDE SEQUENCE</scope>
    <source>
        <strain evidence="7">M-15738</strain>
        <tissue evidence="7">Blood</tissue>
    </source>
</reference>
<evidence type="ECO:0000256" key="3">
    <source>
        <dbReference type="ARBA" id="ARBA00023136"/>
    </source>
</evidence>
<protein>
    <submittedName>
        <fullName evidence="7">Uncharacterized protein</fullName>
    </submittedName>
</protein>
<accession>A0AAV6H7J9</accession>
<evidence type="ECO:0000256" key="5">
    <source>
        <dbReference type="SAM" id="Phobius"/>
    </source>
</evidence>
<feature type="transmembrane region" description="Helical" evidence="5">
    <location>
        <begin position="195"/>
        <end position="213"/>
    </location>
</feature>
<evidence type="ECO:0000256" key="2">
    <source>
        <dbReference type="ARBA" id="ARBA00022729"/>
    </source>
</evidence>
<keyword evidence="3 5" id="KW-0472">Membrane</keyword>
<comment type="caution">
    <text evidence="7">The sequence shown here is derived from an EMBL/GenBank/DDBJ whole genome shotgun (WGS) entry which is preliminary data.</text>
</comment>
<name>A0AAV6H7J9_9TELE</name>
<dbReference type="InterPro" id="IPR036179">
    <property type="entry name" value="Ig-like_dom_sf"/>
</dbReference>
<evidence type="ECO:0000313" key="8">
    <source>
        <dbReference type="Proteomes" id="UP000823561"/>
    </source>
</evidence>
<proteinExistence type="predicted"/>
<keyword evidence="4" id="KW-0325">Glycoprotein</keyword>
<dbReference type="AlphaFoldDB" id="A0AAV6H7J9"/>
<gene>
    <name evidence="7" type="ORF">AALO_G00039420</name>
</gene>
<dbReference type="InterPro" id="IPR015631">
    <property type="entry name" value="CD2/SLAM_rcpt"/>
</dbReference>
<dbReference type="InterPro" id="IPR013783">
    <property type="entry name" value="Ig-like_fold"/>
</dbReference>
<dbReference type="PANTHER" id="PTHR12080">
    <property type="entry name" value="SIGNALING LYMPHOCYTIC ACTIVATION MOLECULE"/>
    <property type="match status" value="1"/>
</dbReference>
<keyword evidence="8" id="KW-1185">Reference proteome</keyword>
<dbReference type="Gene3D" id="2.60.40.10">
    <property type="entry name" value="Immunoglobulins"/>
    <property type="match status" value="2"/>
</dbReference>
<dbReference type="GO" id="GO:0016020">
    <property type="term" value="C:membrane"/>
    <property type="evidence" value="ECO:0007669"/>
    <property type="project" value="UniProtKB-SubCell"/>
</dbReference>
<evidence type="ECO:0000256" key="1">
    <source>
        <dbReference type="ARBA" id="ARBA00004370"/>
    </source>
</evidence>
<evidence type="ECO:0000313" key="7">
    <source>
        <dbReference type="EMBL" id="KAG5283198.1"/>
    </source>
</evidence>
<keyword evidence="2 6" id="KW-0732">Signal</keyword>
<dbReference type="Proteomes" id="UP000823561">
    <property type="component" value="Chromosome 3"/>
</dbReference>
<comment type="subcellular location">
    <subcellularLocation>
        <location evidence="1">Membrane</location>
    </subcellularLocation>
</comment>